<reference evidence="1" key="1">
    <citation type="submission" date="2014-09" db="EMBL/GenBank/DDBJ databases">
        <authorList>
            <person name="Magalhaes I.L.F."/>
            <person name="Oliveira U."/>
            <person name="Santos F.R."/>
            <person name="Vidigal T.H.D.A."/>
            <person name="Brescovit A.D."/>
            <person name="Santos A.J."/>
        </authorList>
    </citation>
    <scope>NUCLEOTIDE SEQUENCE</scope>
    <source>
        <tissue evidence="1">Shoot tissue taken approximately 20 cm above the soil surface</tissue>
    </source>
</reference>
<proteinExistence type="predicted"/>
<dbReference type="EMBL" id="GBRH01164141">
    <property type="protein sequence ID" value="JAE33755.1"/>
    <property type="molecule type" value="Transcribed_RNA"/>
</dbReference>
<evidence type="ECO:0000313" key="1">
    <source>
        <dbReference type="EMBL" id="JAE33755.1"/>
    </source>
</evidence>
<organism evidence="1">
    <name type="scientific">Arundo donax</name>
    <name type="common">Giant reed</name>
    <name type="synonym">Donax arundinaceus</name>
    <dbReference type="NCBI Taxonomy" id="35708"/>
    <lineage>
        <taxon>Eukaryota</taxon>
        <taxon>Viridiplantae</taxon>
        <taxon>Streptophyta</taxon>
        <taxon>Embryophyta</taxon>
        <taxon>Tracheophyta</taxon>
        <taxon>Spermatophyta</taxon>
        <taxon>Magnoliopsida</taxon>
        <taxon>Liliopsida</taxon>
        <taxon>Poales</taxon>
        <taxon>Poaceae</taxon>
        <taxon>PACMAD clade</taxon>
        <taxon>Arundinoideae</taxon>
        <taxon>Arundineae</taxon>
        <taxon>Arundo</taxon>
    </lineage>
</organism>
<dbReference type="AlphaFoldDB" id="A0A0A9H994"/>
<name>A0A0A9H994_ARUDO</name>
<sequence length="25" mass="2903">MASDKWKRTSPTGWVTYVSLPIYCI</sequence>
<accession>A0A0A9H994</accession>
<protein>
    <submittedName>
        <fullName evidence="1">Uncharacterized protein</fullName>
    </submittedName>
</protein>
<reference evidence="1" key="2">
    <citation type="journal article" date="2015" name="Data Brief">
        <title>Shoot transcriptome of the giant reed, Arundo donax.</title>
        <authorList>
            <person name="Barrero R.A."/>
            <person name="Guerrero F.D."/>
            <person name="Moolhuijzen P."/>
            <person name="Goolsby J.A."/>
            <person name="Tidwell J."/>
            <person name="Bellgard S.E."/>
            <person name="Bellgard M.I."/>
        </authorList>
    </citation>
    <scope>NUCLEOTIDE SEQUENCE</scope>
    <source>
        <tissue evidence="1">Shoot tissue taken approximately 20 cm above the soil surface</tissue>
    </source>
</reference>